<evidence type="ECO:0000313" key="2">
    <source>
        <dbReference type="Proteomes" id="UP001231362"/>
    </source>
</evidence>
<sequence length="132" mass="15085">MNYLEAARKIYEEGYRFAGVRSLTDDENYNIGDTCRQSYEWDREEDCSTYYTTGLKAGGTCAIEVRTDYLDNDTVEEDIKELAERIEKAVVATDLYMGFTKAIIAGNSTYTDLDWSDDNEIRIVDAVVIELI</sequence>
<reference evidence="1 2" key="1">
    <citation type="submission" date="2023-07" db="EMBL/GenBank/DDBJ databases">
        <title>Genomic Encyclopedia of Type Strains, Phase IV (KMG-IV): sequencing the most valuable type-strain genomes for metagenomic binning, comparative biology and taxonomic classification.</title>
        <authorList>
            <person name="Goeker M."/>
        </authorList>
    </citation>
    <scope>NUCLEOTIDE SEQUENCE [LARGE SCALE GENOMIC DNA]</scope>
    <source>
        <strain evidence="1 2">DSM 23948</strain>
    </source>
</reference>
<gene>
    <name evidence="1" type="ORF">J2S07_001233</name>
</gene>
<evidence type="ECO:0008006" key="3">
    <source>
        <dbReference type="Google" id="ProtNLM"/>
    </source>
</evidence>
<keyword evidence="2" id="KW-1185">Reference proteome</keyword>
<organism evidence="1 2">
    <name type="scientific">Anoxybacillus andreesenii</name>
    <dbReference type="NCBI Taxonomy" id="1325932"/>
    <lineage>
        <taxon>Bacteria</taxon>
        <taxon>Bacillati</taxon>
        <taxon>Bacillota</taxon>
        <taxon>Bacilli</taxon>
        <taxon>Bacillales</taxon>
        <taxon>Anoxybacillaceae</taxon>
        <taxon>Anoxybacillus</taxon>
    </lineage>
</organism>
<accession>A0ABT9V1U9</accession>
<name>A0ABT9V1U9_9BACL</name>
<dbReference type="Proteomes" id="UP001231362">
    <property type="component" value="Unassembled WGS sequence"/>
</dbReference>
<evidence type="ECO:0000313" key="1">
    <source>
        <dbReference type="EMBL" id="MDQ0154929.1"/>
    </source>
</evidence>
<protein>
    <recommendedName>
        <fullName evidence="3">Phage protein</fullName>
    </recommendedName>
</protein>
<proteinExistence type="predicted"/>
<comment type="caution">
    <text evidence="1">The sequence shown here is derived from an EMBL/GenBank/DDBJ whole genome shotgun (WGS) entry which is preliminary data.</text>
</comment>
<dbReference type="RefSeq" id="WP_307149510.1">
    <property type="nucleotide sequence ID" value="NZ_JAUSTU010000004.1"/>
</dbReference>
<dbReference type="EMBL" id="JAUSTU010000004">
    <property type="protein sequence ID" value="MDQ0154929.1"/>
    <property type="molecule type" value="Genomic_DNA"/>
</dbReference>